<dbReference type="EMBL" id="QZWG01000005">
    <property type="protein sequence ID" value="RZC13145.1"/>
    <property type="molecule type" value="Genomic_DNA"/>
</dbReference>
<name>A0A445KQT4_GLYSO</name>
<dbReference type="InterPro" id="IPR009057">
    <property type="entry name" value="Homeodomain-like_sf"/>
</dbReference>
<dbReference type="GO" id="GO:0006450">
    <property type="term" value="P:regulation of translational fidelity"/>
    <property type="evidence" value="ECO:0007669"/>
    <property type="project" value="InterPro"/>
</dbReference>
<dbReference type="Gene3D" id="1.10.10.60">
    <property type="entry name" value="Homeodomain-like"/>
    <property type="match status" value="2"/>
</dbReference>
<dbReference type="AlphaFoldDB" id="A0A445KQT4"/>
<keyword evidence="2" id="KW-0812">Transmembrane</keyword>
<dbReference type="SMART" id="SM00717">
    <property type="entry name" value="SANT"/>
    <property type="match status" value="2"/>
</dbReference>
<dbReference type="Proteomes" id="UP000289340">
    <property type="component" value="Chromosome 5"/>
</dbReference>
<dbReference type="Pfam" id="PF23082">
    <property type="entry name" value="Myb_DNA-binding_2"/>
    <property type="match status" value="1"/>
</dbReference>
<dbReference type="Pfam" id="PF00249">
    <property type="entry name" value="Myb_DNA-binding"/>
    <property type="match status" value="1"/>
</dbReference>
<dbReference type="SUPFAM" id="SSF46689">
    <property type="entry name" value="Homeodomain-like"/>
    <property type="match status" value="2"/>
</dbReference>
<reference evidence="4 5" key="1">
    <citation type="submission" date="2018-09" db="EMBL/GenBank/DDBJ databases">
        <title>A high-quality reference genome of wild soybean provides a powerful tool to mine soybean genomes.</title>
        <authorList>
            <person name="Xie M."/>
            <person name="Chung C.Y.L."/>
            <person name="Li M.-W."/>
            <person name="Wong F.-L."/>
            <person name="Chan T.-F."/>
            <person name="Lam H.-M."/>
        </authorList>
    </citation>
    <scope>NUCLEOTIDE SEQUENCE [LARGE SCALE GENOMIC DNA]</scope>
    <source>
        <strain evidence="5">cv. W05</strain>
        <tissue evidence="4">Hypocotyl of etiolated seedlings</tissue>
    </source>
</reference>
<feature type="transmembrane region" description="Helical" evidence="2">
    <location>
        <begin position="62"/>
        <end position="81"/>
    </location>
</feature>
<accession>A0A445KQT4</accession>
<comment type="caution">
    <text evidence="4">The sequence shown here is derived from an EMBL/GenBank/DDBJ whole genome shotgun (WGS) entry which is preliminary data.</text>
</comment>
<dbReference type="GO" id="GO:0030544">
    <property type="term" value="F:Hsp70 protein binding"/>
    <property type="evidence" value="ECO:0007669"/>
    <property type="project" value="InterPro"/>
</dbReference>
<dbReference type="GO" id="GO:0043022">
    <property type="term" value="F:ribosome binding"/>
    <property type="evidence" value="ECO:0007669"/>
    <property type="project" value="InterPro"/>
</dbReference>
<dbReference type="FunFam" id="1.10.10.60:FF:000416">
    <property type="entry name" value="Myb family transcription factor"/>
    <property type="match status" value="1"/>
</dbReference>
<dbReference type="PANTHER" id="PTHR43999:SF3">
    <property type="entry name" value="TRANSCRIPTION FACTOR MAMYB"/>
    <property type="match status" value="1"/>
</dbReference>
<dbReference type="PROSITE" id="PS50090">
    <property type="entry name" value="MYB_LIKE"/>
    <property type="match status" value="1"/>
</dbReference>
<feature type="compositionally biased region" description="Basic and acidic residues" evidence="1">
    <location>
        <begin position="347"/>
        <end position="364"/>
    </location>
</feature>
<evidence type="ECO:0000256" key="1">
    <source>
        <dbReference type="SAM" id="MobiDB-lite"/>
    </source>
</evidence>
<dbReference type="PANTHER" id="PTHR43999">
    <property type="entry name" value="DNAJ HOMOLOG SUBFAMILY C MEMBER 2"/>
    <property type="match status" value="1"/>
</dbReference>
<evidence type="ECO:0000313" key="5">
    <source>
        <dbReference type="Proteomes" id="UP000289340"/>
    </source>
</evidence>
<organism evidence="4 5">
    <name type="scientific">Glycine soja</name>
    <name type="common">Wild soybean</name>
    <dbReference type="NCBI Taxonomy" id="3848"/>
    <lineage>
        <taxon>Eukaryota</taxon>
        <taxon>Viridiplantae</taxon>
        <taxon>Streptophyta</taxon>
        <taxon>Embryophyta</taxon>
        <taxon>Tracheophyta</taxon>
        <taxon>Spermatophyta</taxon>
        <taxon>Magnoliopsida</taxon>
        <taxon>eudicotyledons</taxon>
        <taxon>Gunneridae</taxon>
        <taxon>Pentapetalae</taxon>
        <taxon>rosids</taxon>
        <taxon>fabids</taxon>
        <taxon>Fabales</taxon>
        <taxon>Fabaceae</taxon>
        <taxon>Papilionoideae</taxon>
        <taxon>50 kb inversion clade</taxon>
        <taxon>NPAAA clade</taxon>
        <taxon>indigoferoid/millettioid clade</taxon>
        <taxon>Phaseoleae</taxon>
        <taxon>Glycine</taxon>
        <taxon>Glycine subgen. Soja</taxon>
    </lineage>
</organism>
<protein>
    <submittedName>
        <fullName evidence="4">Transcription factor MAMYB</fullName>
    </submittedName>
</protein>
<feature type="region of interest" description="Disordered" evidence="1">
    <location>
        <begin position="321"/>
        <end position="377"/>
    </location>
</feature>
<feature type="region of interest" description="Disordered" evidence="1">
    <location>
        <begin position="92"/>
        <end position="128"/>
    </location>
</feature>
<proteinExistence type="predicted"/>
<keyword evidence="5" id="KW-1185">Reference proteome</keyword>
<evidence type="ECO:0000256" key="2">
    <source>
        <dbReference type="SAM" id="Phobius"/>
    </source>
</evidence>
<keyword evidence="2" id="KW-1133">Transmembrane helix</keyword>
<dbReference type="GO" id="GO:0051083">
    <property type="term" value="P:'de novo' cotranslational protein folding"/>
    <property type="evidence" value="ECO:0007669"/>
    <property type="project" value="InterPro"/>
</dbReference>
<evidence type="ECO:0000259" key="3">
    <source>
        <dbReference type="PROSITE" id="PS50090"/>
    </source>
</evidence>
<dbReference type="GO" id="GO:0005829">
    <property type="term" value="C:cytosol"/>
    <property type="evidence" value="ECO:0007669"/>
    <property type="project" value="TreeGrafter"/>
</dbReference>
<keyword evidence="2" id="KW-0472">Membrane</keyword>
<dbReference type="CDD" id="cd00167">
    <property type="entry name" value="SANT"/>
    <property type="match status" value="1"/>
</dbReference>
<feature type="domain" description="Myb-like" evidence="3">
    <location>
        <begin position="237"/>
        <end position="291"/>
    </location>
</feature>
<dbReference type="InterPro" id="IPR001005">
    <property type="entry name" value="SANT/Myb"/>
</dbReference>
<evidence type="ECO:0000313" key="4">
    <source>
        <dbReference type="EMBL" id="RZC13145.1"/>
    </source>
</evidence>
<sequence length="377" mass="42084">MEFLDEDARPRFVFQSGAAARSSEPPHPIHKPTKPFLFATVSLSSLFLTLSLFFLEAEPFKSLLFWLALSLLVGPFAPPSITGGDVRVGRGEVVNFPDPEPEPDEDASRKSSQRRSRQRRAEEAAAVGPVVSVSAAEKRKESSGIEKRATVVEEEKGWSEEDVEVLKKQMVKNPVGKPGRWEAIAAAFGGRHGVDSVIKKAKELGEKRVDDSESYALFLKKRKALDKRVVEENADEGEKVVDNGWSSAEDIALLNALKAFPKEVSMRWEKVAAAVPGRSKAACIKRFAELKKGFRTAKAAAECWADPTQPYPRTYCKSAAHNRENAQNTERTKHSTQRRPAVMNGSDTRDTRTRDQQHNDDERQRRTRMTANGERQL</sequence>
<feature type="transmembrane region" description="Helical" evidence="2">
    <location>
        <begin position="36"/>
        <end position="55"/>
    </location>
</feature>
<gene>
    <name evidence="4" type="ORF">D0Y65_012728</name>
</gene>
<dbReference type="InterPro" id="IPR044634">
    <property type="entry name" value="Zuotin/DnaJC2"/>
</dbReference>